<accession>A0AC61MSU6</accession>
<name>A0AC61MSU6_9FIRM</name>
<gene>
    <name evidence="1" type="ORF">JFY71_04340</name>
</gene>
<proteinExistence type="predicted"/>
<reference evidence="1 2" key="1">
    <citation type="journal article" date="2022" name="Int. J. Syst. Evol. Microbiol.">
        <title>Miniphocaeibacter halophilus sp. nov., an ammonium-tolerant acetate-producing bacterium isolated from a biogas system.</title>
        <authorList>
            <person name="Schnurer A."/>
            <person name="Singh A."/>
            <person name="Bi S."/>
            <person name="Qiao W."/>
            <person name="Westerholm M."/>
        </authorList>
    </citation>
    <scope>NUCLEOTIDE SEQUENCE [LARGE SCALE GENOMIC DNA]</scope>
    <source>
        <strain evidence="1 2">AMB_01</strain>
    </source>
</reference>
<keyword evidence="2" id="KW-1185">Reference proteome</keyword>
<organism evidence="1 2">
    <name type="scientific">Miniphocaeibacter halophilus</name>
    <dbReference type="NCBI Taxonomy" id="2931922"/>
    <lineage>
        <taxon>Bacteria</taxon>
        <taxon>Bacillati</taxon>
        <taxon>Bacillota</taxon>
        <taxon>Tissierellia</taxon>
        <taxon>Tissierellales</taxon>
        <taxon>Peptoniphilaceae</taxon>
        <taxon>Miniphocaeibacter</taxon>
    </lineage>
</organism>
<sequence length="214" mass="24050">MFIDMGLVEYLEKTKSKDMPGGGSVVGYTGALGAALTMMVANLTYGKKSFESLDESIKDEVKKDYDKMDALIEELKKMVDEDAKSFDGVLDAYKLPKETDEEKAFRKQKIQEGYKVAMDVPLRTCELILECMRNQRSFAKYGNIYAITDQGAGTLLLAASGEAVLLNVIINLNSIDEGPYKEEVKEKLAKYTKEIKELKEELMDSCYGRLEIMK</sequence>
<protein>
    <submittedName>
        <fullName evidence="1">Cyclodeaminase/cyclohydrolase family protein</fullName>
    </submittedName>
</protein>
<dbReference type="EMBL" id="CP066744">
    <property type="protein sequence ID" value="QQK08769.1"/>
    <property type="molecule type" value="Genomic_DNA"/>
</dbReference>
<dbReference type="Proteomes" id="UP000595814">
    <property type="component" value="Chromosome"/>
</dbReference>
<evidence type="ECO:0000313" key="1">
    <source>
        <dbReference type="EMBL" id="QQK08769.1"/>
    </source>
</evidence>
<evidence type="ECO:0000313" key="2">
    <source>
        <dbReference type="Proteomes" id="UP000595814"/>
    </source>
</evidence>